<sequence length="266" mass="29943">MASAMFSVKFRAQRGTLTHDLPFVSREFLSFCNYDQLWKDALMRVLQADPVLWSDGVRNLIEASGCSLPEQTVNKNSSPETNPLFTLNNSELVEHACKAMQEYHDENQVSYEKSAASVFRLVVMNHIRFSGPVFFMPGHVSMGQPFGLHFFEPRYRILVREVMANQPPSNFNGGQLKLANGRSYPRFIYANHSPLAAGTRACLVEIQSCHMYGNGTADVVLNPVQHVWIQDVWERPGTHGLCYGAAIKMGRKASVAAEGRVFRRRS</sequence>
<accession>A0A7S0GDL7</accession>
<dbReference type="InterPro" id="IPR015947">
    <property type="entry name" value="PUA-like_sf"/>
</dbReference>
<protein>
    <submittedName>
        <fullName evidence="1">Uncharacterized protein</fullName>
    </submittedName>
</protein>
<proteinExistence type="predicted"/>
<dbReference type="Gene3D" id="2.30.130.40">
    <property type="entry name" value="LON domain-like"/>
    <property type="match status" value="1"/>
</dbReference>
<name>A0A7S0GDL7_9STRA</name>
<organism evidence="1">
    <name type="scientific">Proboscia inermis</name>
    <dbReference type="NCBI Taxonomy" id="420281"/>
    <lineage>
        <taxon>Eukaryota</taxon>
        <taxon>Sar</taxon>
        <taxon>Stramenopiles</taxon>
        <taxon>Ochrophyta</taxon>
        <taxon>Bacillariophyta</taxon>
        <taxon>Coscinodiscophyceae</taxon>
        <taxon>Rhizosoleniophycidae</taxon>
        <taxon>Rhizosoleniales</taxon>
        <taxon>Rhizosoleniaceae</taxon>
        <taxon>Proboscia</taxon>
    </lineage>
</organism>
<reference evidence="1" key="1">
    <citation type="submission" date="2021-01" db="EMBL/GenBank/DDBJ databases">
        <authorList>
            <person name="Corre E."/>
            <person name="Pelletier E."/>
            <person name="Niang G."/>
            <person name="Scheremetjew M."/>
            <person name="Finn R."/>
            <person name="Kale V."/>
            <person name="Holt S."/>
            <person name="Cochrane G."/>
            <person name="Meng A."/>
            <person name="Brown T."/>
            <person name="Cohen L."/>
        </authorList>
    </citation>
    <scope>NUCLEOTIDE SEQUENCE</scope>
    <source>
        <strain evidence="1">CCAP1064/1</strain>
    </source>
</reference>
<dbReference type="InterPro" id="IPR046336">
    <property type="entry name" value="Lon_prtase_N_sf"/>
</dbReference>
<dbReference type="SUPFAM" id="SSF88697">
    <property type="entry name" value="PUA domain-like"/>
    <property type="match status" value="1"/>
</dbReference>
<dbReference type="EMBL" id="HBEL01014137">
    <property type="protein sequence ID" value="CAD8410625.1"/>
    <property type="molecule type" value="Transcribed_RNA"/>
</dbReference>
<dbReference type="AlphaFoldDB" id="A0A7S0GDL7"/>
<evidence type="ECO:0000313" key="1">
    <source>
        <dbReference type="EMBL" id="CAD8410625.1"/>
    </source>
</evidence>
<gene>
    <name evidence="1" type="ORF">PINE0816_LOCUS6748</name>
</gene>